<dbReference type="CDD" id="cd01031">
    <property type="entry name" value="EriC"/>
    <property type="match status" value="1"/>
</dbReference>
<dbReference type="PANTHER" id="PTHR45711:SF6">
    <property type="entry name" value="CHLORIDE CHANNEL PROTEIN"/>
    <property type="match status" value="1"/>
</dbReference>
<organism evidence="9 10">
    <name type="scientific">Gimesia fumaroli</name>
    <dbReference type="NCBI Taxonomy" id="2527976"/>
    <lineage>
        <taxon>Bacteria</taxon>
        <taxon>Pseudomonadati</taxon>
        <taxon>Planctomycetota</taxon>
        <taxon>Planctomycetia</taxon>
        <taxon>Planctomycetales</taxon>
        <taxon>Planctomycetaceae</taxon>
        <taxon>Gimesia</taxon>
    </lineage>
</organism>
<dbReference type="SUPFAM" id="SSF81340">
    <property type="entry name" value="Clc chloride channel"/>
    <property type="match status" value="1"/>
</dbReference>
<feature type="transmembrane region" description="Helical" evidence="8">
    <location>
        <begin position="342"/>
        <end position="363"/>
    </location>
</feature>
<feature type="transmembrane region" description="Helical" evidence="8">
    <location>
        <begin position="16"/>
        <end position="39"/>
    </location>
</feature>
<accession>A0A518ILG1</accession>
<feature type="transmembrane region" description="Helical" evidence="8">
    <location>
        <begin position="242"/>
        <end position="264"/>
    </location>
</feature>
<keyword evidence="6 8" id="KW-0472">Membrane</keyword>
<evidence type="ECO:0000256" key="3">
    <source>
        <dbReference type="ARBA" id="ARBA00022692"/>
    </source>
</evidence>
<reference evidence="9 10" key="1">
    <citation type="submission" date="2019-03" db="EMBL/GenBank/DDBJ databases">
        <title>Deep-cultivation of Planctomycetes and their phenomic and genomic characterization uncovers novel biology.</title>
        <authorList>
            <person name="Wiegand S."/>
            <person name="Jogler M."/>
            <person name="Boedeker C."/>
            <person name="Pinto D."/>
            <person name="Vollmers J."/>
            <person name="Rivas-Marin E."/>
            <person name="Kohn T."/>
            <person name="Peeters S.H."/>
            <person name="Heuer A."/>
            <person name="Rast P."/>
            <person name="Oberbeckmann S."/>
            <person name="Bunk B."/>
            <person name="Jeske O."/>
            <person name="Meyerdierks A."/>
            <person name="Storesund J.E."/>
            <person name="Kallscheuer N."/>
            <person name="Luecker S."/>
            <person name="Lage O.M."/>
            <person name="Pohl T."/>
            <person name="Merkel B.J."/>
            <person name="Hornburger P."/>
            <person name="Mueller R.-W."/>
            <person name="Bruemmer F."/>
            <person name="Labrenz M."/>
            <person name="Spormann A.M."/>
            <person name="Op den Camp H."/>
            <person name="Overmann J."/>
            <person name="Amann R."/>
            <person name="Jetten M.S.M."/>
            <person name="Mascher T."/>
            <person name="Medema M.H."/>
            <person name="Devos D.P."/>
            <person name="Kaster A.-K."/>
            <person name="Ovreas L."/>
            <person name="Rohde M."/>
            <person name="Galperin M.Y."/>
            <person name="Jogler C."/>
        </authorList>
    </citation>
    <scope>NUCLEOTIDE SEQUENCE [LARGE SCALE GENOMIC DNA]</scope>
    <source>
        <strain evidence="9 10">Enr17</strain>
    </source>
</reference>
<protein>
    <submittedName>
        <fullName evidence="9">H(+)/Cl(-) exchange transporter ClcA</fullName>
    </submittedName>
</protein>
<feature type="transmembrane region" description="Helical" evidence="8">
    <location>
        <begin position="276"/>
        <end position="296"/>
    </location>
</feature>
<dbReference type="InterPro" id="IPR014743">
    <property type="entry name" value="Cl-channel_core"/>
</dbReference>
<dbReference type="NCBIfam" id="NF003640">
    <property type="entry name" value="PRK05277.1"/>
    <property type="match status" value="1"/>
</dbReference>
<feature type="transmembrane region" description="Helical" evidence="8">
    <location>
        <begin position="316"/>
        <end position="335"/>
    </location>
</feature>
<dbReference type="PRINTS" id="PR00762">
    <property type="entry name" value="CLCHANNEL"/>
</dbReference>
<dbReference type="EMBL" id="CP037452">
    <property type="protein sequence ID" value="QDV53930.1"/>
    <property type="molecule type" value="Genomic_DNA"/>
</dbReference>
<dbReference type="AlphaFoldDB" id="A0A518ILG1"/>
<proteinExistence type="predicted"/>
<dbReference type="KEGG" id="gfm:Enr17x_60130"/>
<name>A0A518ILG1_9PLAN</name>
<feature type="transmembrane region" description="Helical" evidence="8">
    <location>
        <begin position="159"/>
        <end position="183"/>
    </location>
</feature>
<evidence type="ECO:0000256" key="2">
    <source>
        <dbReference type="ARBA" id="ARBA00022448"/>
    </source>
</evidence>
<feature type="transmembrane region" description="Helical" evidence="8">
    <location>
        <begin position="59"/>
        <end position="80"/>
    </location>
</feature>
<keyword evidence="4 8" id="KW-1133">Transmembrane helix</keyword>
<dbReference type="Pfam" id="PF00654">
    <property type="entry name" value="Voltage_CLC"/>
    <property type="match status" value="1"/>
</dbReference>
<dbReference type="PANTHER" id="PTHR45711">
    <property type="entry name" value="CHLORIDE CHANNEL PROTEIN"/>
    <property type="match status" value="1"/>
</dbReference>
<dbReference type="Gene3D" id="1.10.3080.10">
    <property type="entry name" value="Clc chloride channel"/>
    <property type="match status" value="1"/>
</dbReference>
<keyword evidence="3 8" id="KW-0812">Transmembrane</keyword>
<feature type="transmembrane region" description="Helical" evidence="8">
    <location>
        <begin position="369"/>
        <end position="393"/>
    </location>
</feature>
<evidence type="ECO:0000256" key="7">
    <source>
        <dbReference type="ARBA" id="ARBA00023214"/>
    </source>
</evidence>
<keyword evidence="7" id="KW-0868">Chloride</keyword>
<dbReference type="GO" id="GO:0005886">
    <property type="term" value="C:plasma membrane"/>
    <property type="evidence" value="ECO:0007669"/>
    <property type="project" value="TreeGrafter"/>
</dbReference>
<dbReference type="InterPro" id="IPR001807">
    <property type="entry name" value="ClC"/>
</dbReference>
<keyword evidence="5" id="KW-0406">Ion transport</keyword>
<feature type="transmembrane region" description="Helical" evidence="8">
    <location>
        <begin position="110"/>
        <end position="128"/>
    </location>
</feature>
<dbReference type="Proteomes" id="UP000318313">
    <property type="component" value="Chromosome"/>
</dbReference>
<keyword evidence="2" id="KW-0813">Transport</keyword>
<evidence type="ECO:0000256" key="1">
    <source>
        <dbReference type="ARBA" id="ARBA00004141"/>
    </source>
</evidence>
<evidence type="ECO:0000313" key="10">
    <source>
        <dbReference type="Proteomes" id="UP000318313"/>
    </source>
</evidence>
<dbReference type="RefSeq" id="WP_198000858.1">
    <property type="nucleotide sequence ID" value="NZ_CP037452.1"/>
</dbReference>
<comment type="subcellular location">
    <subcellularLocation>
        <location evidence="1">Membrane</location>
        <topology evidence="1">Multi-pass membrane protein</topology>
    </subcellularLocation>
</comment>
<dbReference type="GO" id="GO:0005247">
    <property type="term" value="F:voltage-gated chloride channel activity"/>
    <property type="evidence" value="ECO:0007669"/>
    <property type="project" value="TreeGrafter"/>
</dbReference>
<evidence type="ECO:0000256" key="5">
    <source>
        <dbReference type="ARBA" id="ARBA00023065"/>
    </source>
</evidence>
<feature type="transmembrane region" description="Helical" evidence="8">
    <location>
        <begin position="190"/>
        <end position="210"/>
    </location>
</feature>
<keyword evidence="10" id="KW-1185">Reference proteome</keyword>
<evidence type="ECO:0000256" key="8">
    <source>
        <dbReference type="SAM" id="Phobius"/>
    </source>
</evidence>
<evidence type="ECO:0000256" key="4">
    <source>
        <dbReference type="ARBA" id="ARBA00022989"/>
    </source>
</evidence>
<feature type="transmembrane region" description="Helical" evidence="8">
    <location>
        <begin position="405"/>
        <end position="426"/>
    </location>
</feature>
<sequence length="453" mass="47848">MHDAELKRRSELKEAMWVYLLALIIGLGVGTVGSAFHYTVQTTSDVFNVIAEQFSDHKALAVIISAVLGAVMVGIAALLVRRYAPEAAGSGIQEIEGIMSGLRPLRWRQLLPIKFIGGVLSMGAGLVLGREGPTIHLGGCVGQIVGEKANSNEETMNTLLAAGATAGLSVAFSAPLGAIFFMIEEMRRRFKYNFVSLHAVILASITANIVNDQVFGTLPQLPVQLQTWLPKFPPPENLLTSLPFHLLLGALIGALGAGFNSVLLKCLRISDRLNPRTMQIIACSVGAVAGALMVVAPEYVGGGEALVKEIFDKSPLLSFLLALLVVRAIMTFLSYSMGVPGGIFAPMLALGALLGTSFGYIAQDLAPHAHIYPGSCAIAAMGALFAATVRAPLTGIVLVAEMTASFNLLPAMIITCMTASVVAQSLGSKPVYDMLLERTLEGSEETGVQKEPC</sequence>
<gene>
    <name evidence="9" type="primary">clcA_2</name>
    <name evidence="9" type="ORF">Enr17x_60130</name>
</gene>
<evidence type="ECO:0000256" key="6">
    <source>
        <dbReference type="ARBA" id="ARBA00023136"/>
    </source>
</evidence>
<evidence type="ECO:0000313" key="9">
    <source>
        <dbReference type="EMBL" id="QDV53930.1"/>
    </source>
</evidence>